<evidence type="ECO:0000256" key="4">
    <source>
        <dbReference type="ARBA" id="ARBA00023033"/>
    </source>
</evidence>
<evidence type="ECO:0000256" key="7">
    <source>
        <dbReference type="SAM" id="Phobius"/>
    </source>
</evidence>
<keyword evidence="5 6" id="KW-0349">Heme</keyword>
<keyword evidence="6" id="KW-0560">Oxidoreductase</keyword>
<name>A0A1S4F8V6_AEDAE</name>
<dbReference type="SUPFAM" id="SSF48264">
    <property type="entry name" value="Cytochrome P450"/>
    <property type="match status" value="1"/>
</dbReference>
<dbReference type="Proteomes" id="UP000682892">
    <property type="component" value="Chromosome 1"/>
</dbReference>
<dbReference type="OrthoDB" id="1055148at2759"/>
<dbReference type="KEGG" id="aag:5565588"/>
<dbReference type="InterPro" id="IPR001128">
    <property type="entry name" value="Cyt_P450"/>
</dbReference>
<dbReference type="PANTHER" id="PTHR24300:SF413">
    <property type="entry name" value="CYTOCHROME P450 18A1"/>
    <property type="match status" value="1"/>
</dbReference>
<dbReference type="GO" id="GO:0020037">
    <property type="term" value="F:heme binding"/>
    <property type="evidence" value="ECO:0007669"/>
    <property type="project" value="InterPro"/>
</dbReference>
<keyword evidence="7" id="KW-1133">Transmembrane helix</keyword>
<keyword evidence="3 5" id="KW-0408">Iron</keyword>
<dbReference type="EMBL" id="CH477318">
    <property type="protein sequence ID" value="EAT43716.1"/>
    <property type="molecule type" value="Genomic_DNA"/>
</dbReference>
<organism evidence="8 9">
    <name type="scientific">Aedes aegypti</name>
    <name type="common">Yellowfever mosquito</name>
    <name type="synonym">Culex aegypti</name>
    <dbReference type="NCBI Taxonomy" id="7159"/>
    <lineage>
        <taxon>Eukaryota</taxon>
        <taxon>Metazoa</taxon>
        <taxon>Ecdysozoa</taxon>
        <taxon>Arthropoda</taxon>
        <taxon>Hexapoda</taxon>
        <taxon>Insecta</taxon>
        <taxon>Pterygota</taxon>
        <taxon>Neoptera</taxon>
        <taxon>Endopterygota</taxon>
        <taxon>Diptera</taxon>
        <taxon>Nematocera</taxon>
        <taxon>Culicoidea</taxon>
        <taxon>Culicidae</taxon>
        <taxon>Culicinae</taxon>
        <taxon>Aedini</taxon>
        <taxon>Aedes</taxon>
        <taxon>Stegomyia</taxon>
    </lineage>
</organism>
<dbReference type="GO" id="GO:0016712">
    <property type="term" value="F:oxidoreductase activity, acting on paired donors, with incorporation or reduction of molecular oxygen, reduced flavin or flavoprotein as one donor, and incorporation of one atom of oxygen"/>
    <property type="evidence" value="ECO:0007669"/>
    <property type="project" value="TreeGrafter"/>
</dbReference>
<reference evidence="8" key="3">
    <citation type="submission" date="2012-09" db="EMBL/GenBank/DDBJ databases">
        <authorList>
            <consortium name="VectorBase"/>
        </authorList>
    </citation>
    <scope>NUCLEOTIDE SEQUENCE</scope>
    <source>
        <strain evidence="8">Liverpool</strain>
    </source>
</reference>
<evidence type="ECO:0000256" key="5">
    <source>
        <dbReference type="PIRSR" id="PIRSR602401-1"/>
    </source>
</evidence>
<dbReference type="AlphaFoldDB" id="A0A1S4F8V6"/>
<evidence type="ECO:0000313" key="9">
    <source>
        <dbReference type="Proteomes" id="UP000682892"/>
    </source>
</evidence>
<dbReference type="PRINTS" id="PR00463">
    <property type="entry name" value="EP450I"/>
</dbReference>
<comment type="cofactor">
    <cofactor evidence="5">
        <name>heme</name>
        <dbReference type="ChEBI" id="CHEBI:30413"/>
    </cofactor>
</comment>
<dbReference type="FunFam" id="1.10.630.10:FF:000070">
    <property type="entry name" value="cytochrome P450 18a1"/>
    <property type="match status" value="1"/>
</dbReference>
<dbReference type="OMA" id="ICGITMS"/>
<dbReference type="GO" id="GO:0005737">
    <property type="term" value="C:cytoplasm"/>
    <property type="evidence" value="ECO:0007669"/>
    <property type="project" value="TreeGrafter"/>
</dbReference>
<sequence>MFLDTYLLGVVRQEFFDASKARSTLLVFCCTLSCVVFLQWLFRLVCQIKKLPPGPWGVPIFGYLTFIGHEKHTQYMKLARKYGSLFSAKLGAQLTVVISDYKIIREAFKTEDFTGRPHSPLLKTLGGFGIINSEGQLWKDQRRFLHEKLRHFGMTVLGNKKHLMESRIMTEVAELLASLNEVGSQSTDLSKYLSVSVSNVICNIIMSVRFSLEDPKFKRFNWLIEEGMRLFGEIHTIDYIPQIQYLPGNINAKNKIAKNRQEMFDFYREVIDEHKRSFNAENIRDIVDAYLDEIQKAQAEGRDQELFDGKDHEIQMMQVIADLFSAGMETIKTTLLWLNVFMLRHPDAMKRVQDELDQVVGRNRLPKIEDVPYLPITETTILEVMRISSIVPLATTHSPKSDVVINGYTIPAGSYVVPLINSVHMDPTLWDKPEEFNPSRFLDAEGKVHKPDFFIPFGVGRRRCLGDVLARMELFLFFASIMHTFTIELPEDEPMPSLKGIIGVTISPQAFRVKLIPRPLNADLDRLRNVGSC</sequence>
<accession>A0A1S4F8V6</accession>
<evidence type="ECO:0000256" key="6">
    <source>
        <dbReference type="RuleBase" id="RU000461"/>
    </source>
</evidence>
<dbReference type="GO" id="GO:0008395">
    <property type="term" value="F:steroid hydroxylase activity"/>
    <property type="evidence" value="ECO:0007669"/>
    <property type="project" value="TreeGrafter"/>
</dbReference>
<keyword evidence="4 6" id="KW-0503">Monooxygenase</keyword>
<dbReference type="InterPro" id="IPR036396">
    <property type="entry name" value="Cyt_P450_sf"/>
</dbReference>
<dbReference type="PROSITE" id="PS00086">
    <property type="entry name" value="CYTOCHROME_P450"/>
    <property type="match status" value="1"/>
</dbReference>
<dbReference type="InterPro" id="IPR002401">
    <property type="entry name" value="Cyt_P450_E_grp-I"/>
</dbReference>
<dbReference type="PRINTS" id="PR00385">
    <property type="entry name" value="P450"/>
</dbReference>
<dbReference type="GeneID" id="5565588"/>
<dbReference type="InterPro" id="IPR050182">
    <property type="entry name" value="Cytochrome_P450_fam2"/>
</dbReference>
<gene>
    <name evidence="8" type="primary">CYP18A1</name>
    <name evidence="8" type="ORF">AaeL_AAEL004870</name>
</gene>
<keyword evidence="7" id="KW-0472">Membrane</keyword>
<evidence type="ECO:0000256" key="1">
    <source>
        <dbReference type="ARBA" id="ARBA00010617"/>
    </source>
</evidence>
<feature type="binding site" description="axial binding residue" evidence="5">
    <location>
        <position position="464"/>
    </location>
    <ligand>
        <name>heme</name>
        <dbReference type="ChEBI" id="CHEBI:30413"/>
    </ligand>
    <ligandPart>
        <name>Fe</name>
        <dbReference type="ChEBI" id="CHEBI:18248"/>
    </ligandPart>
</feature>
<reference evidence="8" key="1">
    <citation type="submission" date="2005-10" db="EMBL/GenBank/DDBJ databases">
        <authorList>
            <person name="Loftus B.J."/>
            <person name="Nene V.M."/>
            <person name="Hannick L.I."/>
            <person name="Bidwell S."/>
            <person name="Haas B."/>
            <person name="Amedeo P."/>
            <person name="Orvis J."/>
            <person name="Wortman J.R."/>
            <person name="White O.R."/>
            <person name="Salzberg S."/>
            <person name="Shumway M."/>
            <person name="Koo H."/>
            <person name="Zhao Y."/>
            <person name="Holmes M."/>
            <person name="Miller J."/>
            <person name="Schatz M."/>
            <person name="Pop M."/>
            <person name="Pai G."/>
            <person name="Utterback T."/>
            <person name="Rogers Y.-H."/>
            <person name="Kravitz S."/>
            <person name="Fraser C.M."/>
        </authorList>
    </citation>
    <scope>NUCLEOTIDE SEQUENCE</scope>
    <source>
        <strain evidence="8">Liverpool</strain>
    </source>
</reference>
<reference evidence="8" key="2">
    <citation type="journal article" date="2007" name="Science">
        <title>Genome sequence of Aedes aegypti, a major arbovirus vector.</title>
        <authorList>
            <person name="Nene V."/>
            <person name="Wortman J.R."/>
            <person name="Lawson D."/>
            <person name="Haas B."/>
            <person name="Kodira C."/>
            <person name="Tu Z.J."/>
            <person name="Loftus B."/>
            <person name="Xi Z."/>
            <person name="Megy K."/>
            <person name="Grabherr M."/>
            <person name="Ren Q."/>
            <person name="Zdobnov E.M."/>
            <person name="Lobo N.F."/>
            <person name="Campbell K.S."/>
            <person name="Brown S.E."/>
            <person name="Bonaldo M.F."/>
            <person name="Zhu J."/>
            <person name="Sinkins S.P."/>
            <person name="Hogenkamp D.G."/>
            <person name="Amedeo P."/>
            <person name="Arensburger P."/>
            <person name="Atkinson P.W."/>
            <person name="Bidwell S."/>
            <person name="Biedler J."/>
            <person name="Birney E."/>
            <person name="Bruggner R.V."/>
            <person name="Costas J."/>
            <person name="Coy M.R."/>
            <person name="Crabtree J."/>
            <person name="Crawford M."/>
            <person name="Debruyn B."/>
            <person name="Decaprio D."/>
            <person name="Eiglmeier K."/>
            <person name="Eisenstadt E."/>
            <person name="El-Dorry H."/>
            <person name="Gelbart W.M."/>
            <person name="Gomes S.L."/>
            <person name="Hammond M."/>
            <person name="Hannick L.I."/>
            <person name="Hogan J.R."/>
            <person name="Holmes M.H."/>
            <person name="Jaffe D."/>
            <person name="Johnston J.S."/>
            <person name="Kennedy R.C."/>
            <person name="Koo H."/>
            <person name="Kravitz S."/>
            <person name="Kriventseva E.V."/>
            <person name="Kulp D."/>
            <person name="Labutti K."/>
            <person name="Lee E."/>
            <person name="Li S."/>
            <person name="Lovin D.D."/>
            <person name="Mao C."/>
            <person name="Mauceli E."/>
            <person name="Menck C.F."/>
            <person name="Miller J.R."/>
            <person name="Montgomery P."/>
            <person name="Mori A."/>
            <person name="Nascimento A.L."/>
            <person name="Naveira H.F."/>
            <person name="Nusbaum C."/>
            <person name="O'leary S."/>
            <person name="Orvis J."/>
            <person name="Pertea M."/>
            <person name="Quesneville H."/>
            <person name="Reidenbach K.R."/>
            <person name="Rogers Y.H."/>
            <person name="Roth C.W."/>
            <person name="Schneider J.R."/>
            <person name="Schatz M."/>
            <person name="Shumway M."/>
            <person name="Stanke M."/>
            <person name="Stinson E.O."/>
            <person name="Tubio J.M."/>
            <person name="Vanzee J.P."/>
            <person name="Verjovski-Almeida S."/>
            <person name="Werner D."/>
            <person name="White O."/>
            <person name="Wyder S."/>
            <person name="Zeng Q."/>
            <person name="Zhao Q."/>
            <person name="Zhao Y."/>
            <person name="Hill C.A."/>
            <person name="Raikhel A.S."/>
            <person name="Soares M.B."/>
            <person name="Knudson D.L."/>
            <person name="Lee N.H."/>
            <person name="Galagan J."/>
            <person name="Salzberg S.L."/>
            <person name="Paulsen I.T."/>
            <person name="Dimopoulos G."/>
            <person name="Collins F.H."/>
            <person name="Birren B."/>
            <person name="Fraser-Liggett C.M."/>
            <person name="Severson D.W."/>
        </authorList>
    </citation>
    <scope>NUCLEOTIDE SEQUENCE [LARGE SCALE GENOMIC DNA]</scope>
    <source>
        <strain evidence="8">Liverpool</strain>
    </source>
</reference>
<dbReference type="Pfam" id="PF00067">
    <property type="entry name" value="p450"/>
    <property type="match status" value="1"/>
</dbReference>
<evidence type="ECO:0000256" key="3">
    <source>
        <dbReference type="ARBA" id="ARBA00023004"/>
    </source>
</evidence>
<dbReference type="GO" id="GO:0005506">
    <property type="term" value="F:iron ion binding"/>
    <property type="evidence" value="ECO:0007669"/>
    <property type="project" value="InterPro"/>
</dbReference>
<keyword evidence="2 5" id="KW-0479">Metal-binding</keyword>
<dbReference type="InterPro" id="IPR017972">
    <property type="entry name" value="Cyt_P450_CS"/>
</dbReference>
<dbReference type="GO" id="GO:0006805">
    <property type="term" value="P:xenobiotic metabolic process"/>
    <property type="evidence" value="ECO:0007669"/>
    <property type="project" value="TreeGrafter"/>
</dbReference>
<dbReference type="PANTHER" id="PTHR24300">
    <property type="entry name" value="CYTOCHROME P450 508A4-RELATED"/>
    <property type="match status" value="1"/>
</dbReference>
<evidence type="ECO:0000256" key="2">
    <source>
        <dbReference type="ARBA" id="ARBA00022723"/>
    </source>
</evidence>
<comment type="similarity">
    <text evidence="1 6">Belongs to the cytochrome P450 family.</text>
</comment>
<protein>
    <submittedName>
        <fullName evidence="8">AAEL004870-PA</fullName>
    </submittedName>
</protein>
<dbReference type="CTD" id="32858"/>
<feature type="transmembrane region" description="Helical" evidence="7">
    <location>
        <begin position="21"/>
        <end position="42"/>
    </location>
</feature>
<dbReference type="HOGENOM" id="CLU_001570_22_0_1"/>
<dbReference type="Gene3D" id="1.10.630.10">
    <property type="entry name" value="Cytochrome P450"/>
    <property type="match status" value="1"/>
</dbReference>
<proteinExistence type="inferred from homology"/>
<evidence type="ECO:0000313" key="8">
    <source>
        <dbReference type="EMBL" id="EAT43716.1"/>
    </source>
</evidence>
<keyword evidence="7" id="KW-0812">Transmembrane</keyword>
<dbReference type="GO" id="GO:0006082">
    <property type="term" value="P:organic acid metabolic process"/>
    <property type="evidence" value="ECO:0007669"/>
    <property type="project" value="TreeGrafter"/>
</dbReference>